<dbReference type="AlphaFoldDB" id="A0A146LIG1"/>
<accession>A0A146LIG1</accession>
<protein>
    <submittedName>
        <fullName evidence="1">Uncharacterized protein</fullName>
    </submittedName>
</protein>
<gene>
    <name evidence="1" type="ORF">g.58616</name>
</gene>
<sequence>MWEVLYRANPHSHLKTRINAHKHSVKTLEKEPNSVDTTALRTHARGEGHTFKFENTKILGHEENEFKREVREMILIERNKESAVNKRSDVQSLSKVYSNAIHTIFRENPGITNSPLPSSTNQFIP</sequence>
<proteinExistence type="predicted"/>
<reference evidence="1" key="1">
    <citation type="journal article" date="2016" name="Gigascience">
        <title>De novo construction of an expanded transcriptome assembly for the western tarnished plant bug, Lygus hesperus.</title>
        <authorList>
            <person name="Tassone E.E."/>
            <person name="Geib S.M."/>
            <person name="Hall B."/>
            <person name="Fabrick J.A."/>
            <person name="Brent C.S."/>
            <person name="Hull J.J."/>
        </authorList>
    </citation>
    <scope>NUCLEOTIDE SEQUENCE</scope>
</reference>
<dbReference type="EMBL" id="GDHC01010791">
    <property type="protein sequence ID" value="JAQ07838.1"/>
    <property type="molecule type" value="Transcribed_RNA"/>
</dbReference>
<name>A0A146LIG1_LYGHE</name>
<evidence type="ECO:0000313" key="1">
    <source>
        <dbReference type="EMBL" id="JAQ07838.1"/>
    </source>
</evidence>
<organism evidence="1">
    <name type="scientific">Lygus hesperus</name>
    <name type="common">Western plant bug</name>
    <dbReference type="NCBI Taxonomy" id="30085"/>
    <lineage>
        <taxon>Eukaryota</taxon>
        <taxon>Metazoa</taxon>
        <taxon>Ecdysozoa</taxon>
        <taxon>Arthropoda</taxon>
        <taxon>Hexapoda</taxon>
        <taxon>Insecta</taxon>
        <taxon>Pterygota</taxon>
        <taxon>Neoptera</taxon>
        <taxon>Paraneoptera</taxon>
        <taxon>Hemiptera</taxon>
        <taxon>Heteroptera</taxon>
        <taxon>Panheteroptera</taxon>
        <taxon>Cimicomorpha</taxon>
        <taxon>Miridae</taxon>
        <taxon>Mirini</taxon>
        <taxon>Lygus</taxon>
    </lineage>
</organism>